<comment type="caution">
    <text evidence="2">The sequence shown here is derived from an EMBL/GenBank/DDBJ whole genome shotgun (WGS) entry which is preliminary data.</text>
</comment>
<evidence type="ECO:0008006" key="4">
    <source>
        <dbReference type="Google" id="ProtNLM"/>
    </source>
</evidence>
<name>A0ABQ3L1X9_9ALTE</name>
<evidence type="ECO:0000313" key="3">
    <source>
        <dbReference type="Proteomes" id="UP000659697"/>
    </source>
</evidence>
<feature type="signal peptide" evidence="1">
    <location>
        <begin position="1"/>
        <end position="23"/>
    </location>
</feature>
<dbReference type="Pfam" id="PF11220">
    <property type="entry name" value="DUF3015"/>
    <property type="match status" value="1"/>
</dbReference>
<organism evidence="2 3">
    <name type="scientific">Alishewanella longhuensis</name>
    <dbReference type="NCBI Taxonomy" id="1091037"/>
    <lineage>
        <taxon>Bacteria</taxon>
        <taxon>Pseudomonadati</taxon>
        <taxon>Pseudomonadota</taxon>
        <taxon>Gammaproteobacteria</taxon>
        <taxon>Alteromonadales</taxon>
        <taxon>Alteromonadaceae</taxon>
        <taxon>Alishewanella</taxon>
    </lineage>
</organism>
<dbReference type="InterPro" id="IPR021383">
    <property type="entry name" value="DUF3015"/>
</dbReference>
<evidence type="ECO:0000313" key="2">
    <source>
        <dbReference type="EMBL" id="GHG59644.1"/>
    </source>
</evidence>
<proteinExistence type="predicted"/>
<dbReference type="RefSeq" id="WP_189429298.1">
    <property type="nucleotide sequence ID" value="NZ_BNAO01000001.1"/>
</dbReference>
<feature type="chain" id="PRO_5045040276" description="DUF3015 domain-containing protein" evidence="1">
    <location>
        <begin position="24"/>
        <end position="159"/>
    </location>
</feature>
<gene>
    <name evidence="2" type="ORF">GCM10010919_02370</name>
</gene>
<sequence>MKLALLAVSALTLSMVTAPAVQAQQKVNPWKQCGIGAMIFDDNGTAAAISNVIWDLGTTAVSSNVSSQDSCNGLKVAAAEFINSTITNIEEETVIGEGQHLTAMLNLMGCEVAAHSAIIQDVRADLDVSVADKSSKAEAYYSQLDSTITSKFAAQCQII</sequence>
<reference evidence="3" key="1">
    <citation type="journal article" date="2019" name="Int. J. Syst. Evol. Microbiol.">
        <title>The Global Catalogue of Microorganisms (GCM) 10K type strain sequencing project: providing services to taxonomists for standard genome sequencing and annotation.</title>
        <authorList>
            <consortium name="The Broad Institute Genomics Platform"/>
            <consortium name="The Broad Institute Genome Sequencing Center for Infectious Disease"/>
            <person name="Wu L."/>
            <person name="Ma J."/>
        </authorList>
    </citation>
    <scope>NUCLEOTIDE SEQUENCE [LARGE SCALE GENOMIC DNA]</scope>
    <source>
        <strain evidence="3">CGMCC 1.7003</strain>
    </source>
</reference>
<keyword evidence="1" id="KW-0732">Signal</keyword>
<keyword evidence="3" id="KW-1185">Reference proteome</keyword>
<dbReference type="EMBL" id="BNAO01000001">
    <property type="protein sequence ID" value="GHG59644.1"/>
    <property type="molecule type" value="Genomic_DNA"/>
</dbReference>
<accession>A0ABQ3L1X9</accession>
<protein>
    <recommendedName>
        <fullName evidence="4">DUF3015 domain-containing protein</fullName>
    </recommendedName>
</protein>
<evidence type="ECO:0000256" key="1">
    <source>
        <dbReference type="SAM" id="SignalP"/>
    </source>
</evidence>
<dbReference type="Proteomes" id="UP000659697">
    <property type="component" value="Unassembled WGS sequence"/>
</dbReference>